<dbReference type="Pfam" id="PF08676">
    <property type="entry name" value="MutL_C"/>
    <property type="match status" value="1"/>
</dbReference>
<dbReference type="Gene3D" id="3.30.230.10">
    <property type="match status" value="1"/>
</dbReference>
<evidence type="ECO:0000256" key="4">
    <source>
        <dbReference type="ARBA" id="ARBA00023204"/>
    </source>
</evidence>
<dbReference type="SMART" id="SM01340">
    <property type="entry name" value="DNA_mis_repair"/>
    <property type="match status" value="1"/>
</dbReference>
<dbReference type="PANTHER" id="PTHR10073:SF12">
    <property type="entry name" value="DNA MISMATCH REPAIR PROTEIN MLH1"/>
    <property type="match status" value="1"/>
</dbReference>
<dbReference type="NCBIfam" id="TIGR00585">
    <property type="entry name" value="mutl"/>
    <property type="match status" value="1"/>
</dbReference>
<dbReference type="InterPro" id="IPR014721">
    <property type="entry name" value="Ribsml_uS5_D2-typ_fold_subgr"/>
</dbReference>
<dbReference type="HAMAP" id="MF_00149">
    <property type="entry name" value="DNA_mis_repair"/>
    <property type="match status" value="1"/>
</dbReference>
<dbReference type="InterPro" id="IPR020667">
    <property type="entry name" value="DNA_mismatch_repair_MutL"/>
</dbReference>
<dbReference type="Pfam" id="PF13589">
    <property type="entry name" value="HATPase_c_3"/>
    <property type="match status" value="1"/>
</dbReference>
<evidence type="ECO:0000256" key="6">
    <source>
        <dbReference type="SAM" id="MobiDB-lite"/>
    </source>
</evidence>
<sequence length="621" mass="66324">MPQIQRLPDLLVNQIAAGEVVERPASVLKEVLENAVDAGARAVEVQLEQGGVRRIRITDDGCGIARDELALALERHATSKIATLDDLERVGTMGFRGEALAAIAGVARTVITSRAEGAAHAWRIDGSDRSLAPAALNQGTVVDVADLYYNTPARRKFLKSEGTEYAHCDEVFRRVALARPDIALQLSHNGRVAHRLPVGEPVRRIAALMGDDFLAQARAVVAEGGPLRLTGYASLPAYSRASRDAQYFFVNGRFVRDKLLTHALRQAYADILHGARHPAYVLFLELDPAGVDVNVHPAKIEVRFRDSRAVHQFVFHAVSRALAESGAALAGGNGAGEPAPLPSSGQRVAASPPAAGAGQWPSAQAVQGRLAMDSGAASHRYYDFVAAARPDGTGGAAGAAGLVAAPPRMDAAARPSGYAPAPLPSADKAPPLGYALAQLHGIYVLAQNESGLVLVDMHAAHERILYEKLKVVLDGTPSIQRLLIPAVFSVSARDLAVAEECGEVLARMGFEVGVAGPQELAVRTVPALLASAPVAELMRKLLEELREFPATEVITARRNELLATMACHGAVRANRTLTLPEMNALLRDMEATERADQCNHGRPTWTQLTMADLDRFFMRGQ</sequence>
<dbReference type="STRING" id="62928.azo3126"/>
<feature type="domain" description="DNA mismatch repair protein S5" evidence="8">
    <location>
        <begin position="205"/>
        <end position="323"/>
    </location>
</feature>
<evidence type="ECO:0000256" key="3">
    <source>
        <dbReference type="ARBA" id="ARBA00022763"/>
    </source>
</evidence>
<dbReference type="Proteomes" id="UP000002588">
    <property type="component" value="Chromosome"/>
</dbReference>
<dbReference type="Gene3D" id="3.30.565.10">
    <property type="entry name" value="Histidine kinase-like ATPase, C-terminal domain"/>
    <property type="match status" value="1"/>
</dbReference>
<dbReference type="AlphaFoldDB" id="A1KA87"/>
<evidence type="ECO:0000313" key="9">
    <source>
        <dbReference type="EMBL" id="CAL95743.1"/>
    </source>
</evidence>
<dbReference type="InterPro" id="IPR038973">
    <property type="entry name" value="MutL/Mlh/Pms-like"/>
</dbReference>
<organism evidence="9 10">
    <name type="scientific">Azoarcus sp. (strain BH72)</name>
    <dbReference type="NCBI Taxonomy" id="418699"/>
    <lineage>
        <taxon>Bacteria</taxon>
        <taxon>Pseudomonadati</taxon>
        <taxon>Pseudomonadota</taxon>
        <taxon>Betaproteobacteria</taxon>
        <taxon>Rhodocyclales</taxon>
        <taxon>Zoogloeaceae</taxon>
        <taxon>Azoarcus</taxon>
    </lineage>
</organism>
<dbReference type="GO" id="GO:0030983">
    <property type="term" value="F:mismatched DNA binding"/>
    <property type="evidence" value="ECO:0007669"/>
    <property type="project" value="InterPro"/>
</dbReference>
<comment type="similarity">
    <text evidence="1 5">Belongs to the DNA mismatch repair MutL/HexB family.</text>
</comment>
<dbReference type="RefSeq" id="WP_011766851.1">
    <property type="nucleotide sequence ID" value="NC_008702.1"/>
</dbReference>
<keyword evidence="10" id="KW-1185">Reference proteome</keyword>
<accession>A1KA87</accession>
<dbReference type="EMBL" id="AM406670">
    <property type="protein sequence ID" value="CAL95743.1"/>
    <property type="molecule type" value="Genomic_DNA"/>
</dbReference>
<dbReference type="GO" id="GO:0005524">
    <property type="term" value="F:ATP binding"/>
    <property type="evidence" value="ECO:0007669"/>
    <property type="project" value="InterPro"/>
</dbReference>
<dbReference type="Gene3D" id="3.30.1370.100">
    <property type="entry name" value="MutL, C-terminal domain, regulatory subdomain"/>
    <property type="match status" value="1"/>
</dbReference>
<dbReference type="CDD" id="cd16926">
    <property type="entry name" value="HATPase_MutL-MLH-PMS-like"/>
    <property type="match status" value="1"/>
</dbReference>
<dbReference type="InterPro" id="IPR014790">
    <property type="entry name" value="MutL_C"/>
</dbReference>
<comment type="function">
    <text evidence="5">This protein is involved in the repair of mismatches in DNA. It is required for dam-dependent methyl-directed DNA mismatch repair. May act as a 'molecular matchmaker', a protein that promotes the formation of a stable complex between two or more DNA-binding proteins in an ATP-dependent manner without itself being part of a final effector complex.</text>
</comment>
<evidence type="ECO:0000256" key="5">
    <source>
        <dbReference type="HAMAP-Rule" id="MF_00149"/>
    </source>
</evidence>
<dbReference type="GO" id="GO:0006298">
    <property type="term" value="P:mismatch repair"/>
    <property type="evidence" value="ECO:0007669"/>
    <property type="project" value="UniProtKB-UniRule"/>
</dbReference>
<protein>
    <recommendedName>
        <fullName evidence="2 5">DNA mismatch repair protein MutL</fullName>
    </recommendedName>
</protein>
<dbReference type="HOGENOM" id="CLU_004131_4_2_4"/>
<evidence type="ECO:0000256" key="2">
    <source>
        <dbReference type="ARBA" id="ARBA00021975"/>
    </source>
</evidence>
<reference evidence="9 10" key="1">
    <citation type="journal article" date="2006" name="Nat. Biotechnol.">
        <title>Complete genome of the mutualistic, N2-fixing grass endophyte Azoarcus sp. strain BH72.</title>
        <authorList>
            <person name="Krause A."/>
            <person name="Ramakumar A."/>
            <person name="Bartels D."/>
            <person name="Battistoni F."/>
            <person name="Bekel T."/>
            <person name="Boch J."/>
            <person name="Boehm M."/>
            <person name="Friedrich F."/>
            <person name="Hurek T."/>
            <person name="Krause L."/>
            <person name="Linke B."/>
            <person name="McHardy A.C."/>
            <person name="Sarkar A."/>
            <person name="Schneiker S."/>
            <person name="Syed A.A."/>
            <person name="Thauer R."/>
            <person name="Vorhoelter F.-J."/>
            <person name="Weidner S."/>
            <person name="Puehler A."/>
            <person name="Reinhold-Hurek B."/>
            <person name="Kaiser O."/>
            <person name="Goesmann A."/>
        </authorList>
    </citation>
    <scope>NUCLEOTIDE SEQUENCE [LARGE SCALE GENOMIC DNA]</scope>
    <source>
        <strain evidence="9 10">BH72</strain>
    </source>
</reference>
<dbReference type="InterPro" id="IPR042121">
    <property type="entry name" value="MutL_C_regsub"/>
</dbReference>
<proteinExistence type="inferred from homology"/>
<keyword evidence="3 5" id="KW-0227">DNA damage</keyword>
<evidence type="ECO:0000313" key="10">
    <source>
        <dbReference type="Proteomes" id="UP000002588"/>
    </source>
</evidence>
<gene>
    <name evidence="5 9" type="primary">mutL</name>
    <name evidence="9" type="ordered locus">azo3126</name>
</gene>
<dbReference type="InterPro" id="IPR013507">
    <property type="entry name" value="DNA_mismatch_S5_2-like"/>
</dbReference>
<name>A1KA87_AZOSB</name>
<dbReference type="InterPro" id="IPR037198">
    <property type="entry name" value="MutL_C_sf"/>
</dbReference>
<keyword evidence="4 5" id="KW-0234">DNA repair</keyword>
<evidence type="ECO:0000256" key="1">
    <source>
        <dbReference type="ARBA" id="ARBA00006082"/>
    </source>
</evidence>
<feature type="domain" description="MutL C-terminal dimerisation" evidence="7">
    <location>
        <begin position="435"/>
        <end position="577"/>
    </location>
</feature>
<dbReference type="eggNOG" id="COG0323">
    <property type="taxonomic scope" value="Bacteria"/>
</dbReference>
<dbReference type="SUPFAM" id="SSF55874">
    <property type="entry name" value="ATPase domain of HSP90 chaperone/DNA topoisomerase II/histidine kinase"/>
    <property type="match status" value="1"/>
</dbReference>
<evidence type="ECO:0000259" key="7">
    <source>
        <dbReference type="SMART" id="SM00853"/>
    </source>
</evidence>
<evidence type="ECO:0000259" key="8">
    <source>
        <dbReference type="SMART" id="SM01340"/>
    </source>
</evidence>
<dbReference type="InterPro" id="IPR014762">
    <property type="entry name" value="DNA_mismatch_repair_CS"/>
</dbReference>
<dbReference type="GO" id="GO:0032300">
    <property type="term" value="C:mismatch repair complex"/>
    <property type="evidence" value="ECO:0007669"/>
    <property type="project" value="InterPro"/>
</dbReference>
<dbReference type="GO" id="GO:0140664">
    <property type="term" value="F:ATP-dependent DNA damage sensor activity"/>
    <property type="evidence" value="ECO:0007669"/>
    <property type="project" value="InterPro"/>
</dbReference>
<dbReference type="CDD" id="cd03482">
    <property type="entry name" value="MutL_Trans_MutL"/>
    <property type="match status" value="1"/>
</dbReference>
<dbReference type="GO" id="GO:0016887">
    <property type="term" value="F:ATP hydrolysis activity"/>
    <property type="evidence" value="ECO:0007669"/>
    <property type="project" value="InterPro"/>
</dbReference>
<dbReference type="InterPro" id="IPR002099">
    <property type="entry name" value="MutL/Mlh/PMS"/>
</dbReference>
<feature type="region of interest" description="Disordered" evidence="6">
    <location>
        <begin position="333"/>
        <end position="362"/>
    </location>
</feature>
<dbReference type="InterPro" id="IPR036890">
    <property type="entry name" value="HATPase_C_sf"/>
</dbReference>
<dbReference type="PANTHER" id="PTHR10073">
    <property type="entry name" value="DNA MISMATCH REPAIR PROTEIN MLH, PMS, MUTL"/>
    <property type="match status" value="1"/>
</dbReference>
<dbReference type="Gene3D" id="3.30.1540.20">
    <property type="entry name" value="MutL, C-terminal domain, dimerisation subdomain"/>
    <property type="match status" value="1"/>
</dbReference>
<dbReference type="FunFam" id="3.30.565.10:FF:000003">
    <property type="entry name" value="DNA mismatch repair endonuclease MutL"/>
    <property type="match status" value="1"/>
</dbReference>
<dbReference type="InterPro" id="IPR042120">
    <property type="entry name" value="MutL_C_dimsub"/>
</dbReference>
<dbReference type="NCBIfam" id="NF000949">
    <property type="entry name" value="PRK00095.1-2"/>
    <property type="match status" value="1"/>
</dbReference>
<dbReference type="SUPFAM" id="SSF54211">
    <property type="entry name" value="Ribosomal protein S5 domain 2-like"/>
    <property type="match status" value="1"/>
</dbReference>
<dbReference type="Pfam" id="PF01119">
    <property type="entry name" value="DNA_mis_repair"/>
    <property type="match status" value="1"/>
</dbReference>
<dbReference type="SMART" id="SM00853">
    <property type="entry name" value="MutL_C"/>
    <property type="match status" value="1"/>
</dbReference>
<dbReference type="KEGG" id="azo:azo3126"/>
<dbReference type="SUPFAM" id="SSF118116">
    <property type="entry name" value="DNA mismatch repair protein MutL"/>
    <property type="match status" value="1"/>
</dbReference>
<dbReference type="InterPro" id="IPR020568">
    <property type="entry name" value="Ribosomal_Su5_D2-typ_SF"/>
</dbReference>
<dbReference type="PROSITE" id="PS00058">
    <property type="entry name" value="DNA_MISMATCH_REPAIR_1"/>
    <property type="match status" value="1"/>
</dbReference>